<proteinExistence type="predicted"/>
<comment type="caution">
    <text evidence="1">The sequence shown here is derived from an EMBL/GenBank/DDBJ whole genome shotgun (WGS) entry which is preliminary data.</text>
</comment>
<gene>
    <name evidence="1" type="ORF">Goari_025736</name>
</gene>
<keyword evidence="2" id="KW-1185">Reference proteome</keyword>
<sequence>MSSKDKQCVEYQKLLIEESQKCKW</sequence>
<name>A0A7J8XB28_GOSAI</name>
<evidence type="ECO:0000313" key="1">
    <source>
        <dbReference type="EMBL" id="MBA0684134.1"/>
    </source>
</evidence>
<dbReference type="Proteomes" id="UP000593577">
    <property type="component" value="Unassembled WGS sequence"/>
</dbReference>
<dbReference type="AlphaFoldDB" id="A0A7J8XB28"/>
<accession>A0A7J8XB28</accession>
<reference evidence="1 2" key="1">
    <citation type="journal article" date="2019" name="Genome Biol. Evol.">
        <title>Insights into the evolution of the New World diploid cottons (Gossypium, subgenus Houzingenia) based on genome sequencing.</title>
        <authorList>
            <person name="Grover C.E."/>
            <person name="Arick M.A. 2nd"/>
            <person name="Thrash A."/>
            <person name="Conover J.L."/>
            <person name="Sanders W.S."/>
            <person name="Peterson D.G."/>
            <person name="Frelichowski J.E."/>
            <person name="Scheffler J.A."/>
            <person name="Scheffler B.E."/>
            <person name="Wendel J.F."/>
        </authorList>
    </citation>
    <scope>NUCLEOTIDE SEQUENCE [LARGE SCALE GENOMIC DNA]</scope>
    <source>
        <strain evidence="1">185</strain>
        <tissue evidence="1">Leaf</tissue>
    </source>
</reference>
<dbReference type="EMBL" id="JABFAA010000006">
    <property type="protein sequence ID" value="MBA0684134.1"/>
    <property type="molecule type" value="Genomic_DNA"/>
</dbReference>
<organism evidence="1 2">
    <name type="scientific">Gossypium aridum</name>
    <name type="common">American cotton</name>
    <name type="synonym">Erioxylum aridum</name>
    <dbReference type="NCBI Taxonomy" id="34290"/>
    <lineage>
        <taxon>Eukaryota</taxon>
        <taxon>Viridiplantae</taxon>
        <taxon>Streptophyta</taxon>
        <taxon>Embryophyta</taxon>
        <taxon>Tracheophyta</taxon>
        <taxon>Spermatophyta</taxon>
        <taxon>Magnoliopsida</taxon>
        <taxon>eudicotyledons</taxon>
        <taxon>Gunneridae</taxon>
        <taxon>Pentapetalae</taxon>
        <taxon>rosids</taxon>
        <taxon>malvids</taxon>
        <taxon>Malvales</taxon>
        <taxon>Malvaceae</taxon>
        <taxon>Malvoideae</taxon>
        <taxon>Gossypium</taxon>
    </lineage>
</organism>
<evidence type="ECO:0000313" key="2">
    <source>
        <dbReference type="Proteomes" id="UP000593577"/>
    </source>
</evidence>
<protein>
    <submittedName>
        <fullName evidence="1">Uncharacterized protein</fullName>
    </submittedName>
</protein>